<dbReference type="Proteomes" id="UP000521676">
    <property type="component" value="Unassembled WGS sequence"/>
</dbReference>
<dbReference type="AlphaFoldDB" id="A0A8T7LTZ1"/>
<gene>
    <name evidence="1" type="ORF">HXX08_06490</name>
    <name evidence="2" type="ORF">OZ401_000646</name>
</gene>
<organism evidence="1 3">
    <name type="scientific">Candidatus Chlorohelix allophototropha</name>
    <dbReference type="NCBI Taxonomy" id="3003348"/>
    <lineage>
        <taxon>Bacteria</taxon>
        <taxon>Bacillati</taxon>
        <taxon>Chloroflexota</taxon>
        <taxon>Chloroflexia</taxon>
        <taxon>Candidatus Chloroheliales</taxon>
        <taxon>Candidatus Chloroheliaceae</taxon>
        <taxon>Candidatus Chlorohelix</taxon>
    </lineage>
</organism>
<evidence type="ECO:0000313" key="1">
    <source>
        <dbReference type="EMBL" id="NWJ45508.1"/>
    </source>
</evidence>
<dbReference type="Proteomes" id="UP001431572">
    <property type="component" value="Chromosome 1"/>
</dbReference>
<protein>
    <submittedName>
        <fullName evidence="1">Uncharacterized protein</fullName>
    </submittedName>
</protein>
<dbReference type="EMBL" id="CP128399">
    <property type="protein sequence ID" value="WJW67381.1"/>
    <property type="molecule type" value="Genomic_DNA"/>
</dbReference>
<evidence type="ECO:0000313" key="2">
    <source>
        <dbReference type="EMBL" id="WJW67381.1"/>
    </source>
</evidence>
<name>A0A8T7LTZ1_9CHLR</name>
<keyword evidence="4" id="KW-1185">Reference proteome</keyword>
<evidence type="ECO:0000313" key="4">
    <source>
        <dbReference type="Proteomes" id="UP001431572"/>
    </source>
</evidence>
<reference evidence="2" key="2">
    <citation type="journal article" date="2024" name="Nature">
        <title>Anoxygenic phototroph of the Chloroflexota uses a type I reaction centre.</title>
        <authorList>
            <person name="Tsuji J.M."/>
            <person name="Shaw N.A."/>
            <person name="Nagashima S."/>
            <person name="Venkiteswaran J.J."/>
            <person name="Schiff S.L."/>
            <person name="Watanabe T."/>
            <person name="Fukui M."/>
            <person name="Hanada S."/>
            <person name="Tank M."/>
            <person name="Neufeld J.D."/>
        </authorList>
    </citation>
    <scope>NUCLEOTIDE SEQUENCE</scope>
    <source>
        <strain evidence="2">L227-S17</strain>
    </source>
</reference>
<accession>A0A8T7LTZ1</accession>
<evidence type="ECO:0000313" key="3">
    <source>
        <dbReference type="Proteomes" id="UP000521676"/>
    </source>
</evidence>
<proteinExistence type="predicted"/>
<reference evidence="1 3" key="1">
    <citation type="submission" date="2020-06" db="EMBL/GenBank/DDBJ databases">
        <title>Anoxygenic phototrophic Chloroflexota member uses a Type I reaction center.</title>
        <authorList>
            <person name="Tsuji J.M."/>
            <person name="Shaw N.A."/>
            <person name="Nagashima S."/>
            <person name="Venkiteswaran J."/>
            <person name="Schiff S.L."/>
            <person name="Hanada S."/>
            <person name="Tank M."/>
            <person name="Neufeld J.D."/>
        </authorList>
    </citation>
    <scope>NUCLEOTIDE SEQUENCE [LARGE SCALE GENOMIC DNA]</scope>
    <source>
        <strain evidence="1">L227-S17</strain>
    </source>
</reference>
<sequence length="98" mass="10948">MKRFSVNLSLLGLSENEVKDNLSSLIAALSLREYLYNPKISWDREKAKLVAILESDGLDAKRTGLAVYDDFFETIVAVIHFSSEDGITLNVDAVKELN</sequence>
<dbReference type="RefSeq" id="WP_341469275.1">
    <property type="nucleotide sequence ID" value="NZ_CP128399.1"/>
</dbReference>
<dbReference type="EMBL" id="JACATZ010000001">
    <property type="protein sequence ID" value="NWJ45508.1"/>
    <property type="molecule type" value="Genomic_DNA"/>
</dbReference>